<evidence type="ECO:0000313" key="17">
    <source>
        <dbReference type="Proteomes" id="UP000015961"/>
    </source>
</evidence>
<dbReference type="InterPro" id="IPR006070">
    <property type="entry name" value="Sua5-like_dom"/>
</dbReference>
<dbReference type="GO" id="GO:0008033">
    <property type="term" value="P:tRNA processing"/>
    <property type="evidence" value="ECO:0007669"/>
    <property type="project" value="UniProtKB-KW"/>
</dbReference>
<dbReference type="GO" id="GO:0005524">
    <property type="term" value="F:ATP binding"/>
    <property type="evidence" value="ECO:0007669"/>
    <property type="project" value="UniProtKB-UniRule"/>
</dbReference>
<reference evidence="16 17" key="1">
    <citation type="submission" date="2013-03" db="EMBL/GenBank/DDBJ databases">
        <title>The Genome Sequence of Enterococcus sulfureus ATCC_49903 (PacBio/Illumina hybrid assembly).</title>
        <authorList>
            <consortium name="The Broad Institute Genomics Platform"/>
            <consortium name="The Broad Institute Genome Sequencing Center for Infectious Disease"/>
            <person name="Earl A."/>
            <person name="Russ C."/>
            <person name="Gilmore M."/>
            <person name="Surin D."/>
            <person name="Walker B."/>
            <person name="Young S."/>
            <person name="Zeng Q."/>
            <person name="Gargeya S."/>
            <person name="Fitzgerald M."/>
            <person name="Haas B."/>
            <person name="Abouelleil A."/>
            <person name="Allen A.W."/>
            <person name="Alvarado L."/>
            <person name="Arachchi H.M."/>
            <person name="Berlin A.M."/>
            <person name="Chapman S.B."/>
            <person name="Gainer-Dewar J."/>
            <person name="Goldberg J."/>
            <person name="Griggs A."/>
            <person name="Gujja S."/>
            <person name="Hansen M."/>
            <person name="Howarth C."/>
            <person name="Imamovic A."/>
            <person name="Ireland A."/>
            <person name="Larimer J."/>
            <person name="McCowan C."/>
            <person name="Murphy C."/>
            <person name="Pearson M."/>
            <person name="Poon T.W."/>
            <person name="Priest M."/>
            <person name="Roberts A."/>
            <person name="Saif S."/>
            <person name="Shea T."/>
            <person name="Sisk P."/>
            <person name="Sykes S."/>
            <person name="Wortman J."/>
            <person name="Nusbaum C."/>
            <person name="Birren B."/>
        </authorList>
    </citation>
    <scope>NUCLEOTIDE SEQUENCE [LARGE SCALE GENOMIC DNA]</scope>
    <source>
        <strain evidence="16 17">ATCC 49903</strain>
    </source>
</reference>
<evidence type="ECO:0000256" key="5">
    <source>
        <dbReference type="ARBA" id="ARBA00022490"/>
    </source>
</evidence>
<evidence type="ECO:0000256" key="1">
    <source>
        <dbReference type="ARBA" id="ARBA00004496"/>
    </source>
</evidence>
<dbReference type="PIRSF" id="PIRSF004930">
    <property type="entry name" value="Tln_factor_SUA5"/>
    <property type="match status" value="1"/>
</dbReference>
<feature type="binding site" evidence="14">
    <location>
        <position position="113"/>
    </location>
    <ligand>
        <name>ATP</name>
        <dbReference type="ChEBI" id="CHEBI:30616"/>
    </ligand>
</feature>
<dbReference type="NCBIfam" id="TIGR00057">
    <property type="entry name" value="L-threonylcarbamoyladenylate synthase"/>
    <property type="match status" value="1"/>
</dbReference>
<evidence type="ECO:0000256" key="9">
    <source>
        <dbReference type="ARBA" id="ARBA00022741"/>
    </source>
</evidence>
<dbReference type="eggNOG" id="COG0009">
    <property type="taxonomic scope" value="Bacteria"/>
</dbReference>
<evidence type="ECO:0000256" key="8">
    <source>
        <dbReference type="ARBA" id="ARBA00022695"/>
    </source>
</evidence>
<keyword evidence="10 13" id="KW-0067">ATP-binding</keyword>
<dbReference type="PANTHER" id="PTHR17490:SF16">
    <property type="entry name" value="THREONYLCARBAMOYL-AMP SYNTHASE"/>
    <property type="match status" value="1"/>
</dbReference>
<feature type="binding site" evidence="14">
    <location>
        <position position="30"/>
    </location>
    <ligand>
        <name>L-threonine</name>
        <dbReference type="ChEBI" id="CHEBI:57926"/>
    </ligand>
</feature>
<evidence type="ECO:0000256" key="4">
    <source>
        <dbReference type="ARBA" id="ARBA00015492"/>
    </source>
</evidence>
<protein>
    <recommendedName>
        <fullName evidence="4 13">Threonylcarbamoyl-AMP synthase</fullName>
        <shortName evidence="13">TC-AMP synthase</shortName>
        <ecNumber evidence="3 13">2.7.7.87</ecNumber>
    </recommendedName>
    <alternativeName>
        <fullName evidence="11 13">L-threonylcarbamoyladenylate synthase</fullName>
    </alternativeName>
</protein>
<dbReference type="PROSITE" id="PS51163">
    <property type="entry name" value="YRDC"/>
    <property type="match status" value="1"/>
</dbReference>
<dbReference type="GO" id="GO:0000049">
    <property type="term" value="F:tRNA binding"/>
    <property type="evidence" value="ECO:0007669"/>
    <property type="project" value="TreeGrafter"/>
</dbReference>
<dbReference type="InterPro" id="IPR017945">
    <property type="entry name" value="DHBP_synth_RibB-like_a/b_dom"/>
</dbReference>
<dbReference type="Pfam" id="PF01300">
    <property type="entry name" value="Sua5_yciO_yrdC"/>
    <property type="match status" value="1"/>
</dbReference>
<evidence type="ECO:0000256" key="12">
    <source>
        <dbReference type="ARBA" id="ARBA00048366"/>
    </source>
</evidence>
<dbReference type="GO" id="GO:0005737">
    <property type="term" value="C:cytoplasm"/>
    <property type="evidence" value="ECO:0007669"/>
    <property type="project" value="UniProtKB-SubCell"/>
</dbReference>
<keyword evidence="9 13" id="KW-0547">Nucleotide-binding</keyword>
<dbReference type="InterPro" id="IPR010923">
    <property type="entry name" value="T(6)A37_SUA5"/>
</dbReference>
<feature type="binding site" evidence="14">
    <location>
        <position position="233"/>
    </location>
    <ligand>
        <name>ATP</name>
        <dbReference type="ChEBI" id="CHEBI:30616"/>
    </ligand>
</feature>
<dbReference type="Gene3D" id="3.40.50.11030">
    <property type="entry name" value="Threonylcarbamoyl-AMP synthase, C-terminal domain"/>
    <property type="match status" value="1"/>
</dbReference>
<evidence type="ECO:0000313" key="16">
    <source>
        <dbReference type="EMBL" id="EOT87624.1"/>
    </source>
</evidence>
<comment type="caution">
    <text evidence="16">The sequence shown here is derived from an EMBL/GenBank/DDBJ whole genome shotgun (WGS) entry which is preliminary data.</text>
</comment>
<feature type="binding site" evidence="14">
    <location>
        <position position="57"/>
    </location>
    <ligand>
        <name>ATP</name>
        <dbReference type="ChEBI" id="CHEBI:30616"/>
    </ligand>
</feature>
<evidence type="ECO:0000256" key="2">
    <source>
        <dbReference type="ARBA" id="ARBA00007663"/>
    </source>
</evidence>
<dbReference type="Pfam" id="PF03481">
    <property type="entry name" value="Sua5_C"/>
    <property type="match status" value="1"/>
</dbReference>
<evidence type="ECO:0000256" key="10">
    <source>
        <dbReference type="ARBA" id="ARBA00022840"/>
    </source>
</evidence>
<keyword evidence="8 13" id="KW-0548">Nucleotidyltransferase</keyword>
<evidence type="ECO:0000259" key="15">
    <source>
        <dbReference type="PROSITE" id="PS51163"/>
    </source>
</evidence>
<organism evidence="16 17">
    <name type="scientific">Enterococcus sulfureus ATCC 49903</name>
    <dbReference type="NCBI Taxonomy" id="1140003"/>
    <lineage>
        <taxon>Bacteria</taxon>
        <taxon>Bacillati</taxon>
        <taxon>Bacillota</taxon>
        <taxon>Bacilli</taxon>
        <taxon>Lactobacillales</taxon>
        <taxon>Enterococcaceae</taxon>
        <taxon>Enterococcus</taxon>
    </lineage>
</organism>
<evidence type="ECO:0000256" key="6">
    <source>
        <dbReference type="ARBA" id="ARBA00022679"/>
    </source>
</evidence>
<feature type="binding site" evidence="14">
    <location>
        <position position="117"/>
    </location>
    <ligand>
        <name>L-threonine</name>
        <dbReference type="ChEBI" id="CHEBI:57926"/>
    </ligand>
</feature>
<name>S0KVP5_9ENTE</name>
<evidence type="ECO:0000256" key="7">
    <source>
        <dbReference type="ARBA" id="ARBA00022694"/>
    </source>
</evidence>
<comment type="catalytic activity">
    <reaction evidence="12 13">
        <text>L-threonine + hydrogencarbonate + ATP = L-threonylcarbamoyladenylate + diphosphate + H2O</text>
        <dbReference type="Rhea" id="RHEA:36407"/>
        <dbReference type="ChEBI" id="CHEBI:15377"/>
        <dbReference type="ChEBI" id="CHEBI:17544"/>
        <dbReference type="ChEBI" id="CHEBI:30616"/>
        <dbReference type="ChEBI" id="CHEBI:33019"/>
        <dbReference type="ChEBI" id="CHEBI:57926"/>
        <dbReference type="ChEBI" id="CHEBI:73682"/>
        <dbReference type="EC" id="2.7.7.87"/>
    </reaction>
</comment>
<dbReference type="SUPFAM" id="SSF55821">
    <property type="entry name" value="YrdC/RibB"/>
    <property type="match status" value="1"/>
</dbReference>
<comment type="subcellular location">
    <subcellularLocation>
        <location evidence="1 13">Cytoplasm</location>
    </subcellularLocation>
</comment>
<dbReference type="GO" id="GO:0003725">
    <property type="term" value="F:double-stranded RNA binding"/>
    <property type="evidence" value="ECO:0007669"/>
    <property type="project" value="UniProtKB-UniRule"/>
</dbReference>
<feature type="binding site" evidence="14">
    <location>
        <position position="147"/>
    </location>
    <ligand>
        <name>ATP</name>
        <dbReference type="ChEBI" id="CHEBI:30616"/>
    </ligand>
</feature>
<evidence type="ECO:0000256" key="14">
    <source>
        <dbReference type="PIRSR" id="PIRSR004930-1"/>
    </source>
</evidence>
<dbReference type="AlphaFoldDB" id="S0KVP5"/>
<dbReference type="EC" id="2.7.7.87" evidence="3 13"/>
<comment type="similarity">
    <text evidence="2 13">Belongs to the SUA5 family.</text>
</comment>
<dbReference type="EMBL" id="ASWO01000001">
    <property type="protein sequence ID" value="EOT87624.1"/>
    <property type="molecule type" value="Genomic_DNA"/>
</dbReference>
<keyword evidence="6 13" id="KW-0808">Transferase</keyword>
<feature type="binding site" evidence="14">
    <location>
        <position position="177"/>
    </location>
    <ligand>
        <name>L-threonine</name>
        <dbReference type="ChEBI" id="CHEBI:57926"/>
    </ligand>
</feature>
<gene>
    <name evidence="16" type="ORF">I573_00681</name>
</gene>
<dbReference type="PATRIC" id="fig|1140003.3.peg.681"/>
<dbReference type="Gene3D" id="3.90.870.10">
    <property type="entry name" value="DHBP synthase"/>
    <property type="match status" value="1"/>
</dbReference>
<dbReference type="GO" id="GO:0061710">
    <property type="term" value="F:L-threonylcarbamoyladenylate synthase"/>
    <property type="evidence" value="ECO:0007669"/>
    <property type="project" value="UniProtKB-EC"/>
</dbReference>
<dbReference type="InterPro" id="IPR038385">
    <property type="entry name" value="Sua5/YwlC_C"/>
</dbReference>
<keyword evidence="7 13" id="KW-0819">tRNA processing</keyword>
<dbReference type="FunFam" id="3.90.870.10:FF:000009">
    <property type="entry name" value="Threonylcarbamoyl-AMP synthase, putative"/>
    <property type="match status" value="1"/>
</dbReference>
<keyword evidence="5 13" id="KW-0963">Cytoplasm</keyword>
<keyword evidence="17" id="KW-1185">Reference proteome</keyword>
<sequence length="343" mass="36829">METTRFTRDTLSQAAAQLKTGQLVAFPTETVYGLGANALDQEAVKQVFHVKGRPSDNPLIVHVTGLEQVMMYVDEIHPLTKTLVEAYWPGPLTIILPIKEDAFPSVVTGGLSTVAFRMPDHALTLDLIETAGVPIVGPSANLSGTPSPTTADHVLHDFTGKIAGVLDGGATKIGVESTVIDLSDPTGVPVILRPGAITGEMLSETTQLMITNEPVVLKGTEAPKAPGMKYKHYSPKTNVIMVDSNDFEQVRRYLNEKALRAGILAGPTAAAIVRAEAGAIFMYQNDTVEAAAKGLFSGLRALDECQADLDVIFVETKEEHGLGYAYMNRLKKAANQQKFTNND</sequence>
<dbReference type="InterPro" id="IPR050156">
    <property type="entry name" value="TC-AMP_synthase_SUA5"/>
</dbReference>
<evidence type="ECO:0000256" key="11">
    <source>
        <dbReference type="ARBA" id="ARBA00029774"/>
    </source>
</evidence>
<feature type="binding site" evidence="14">
    <location>
        <position position="53"/>
    </location>
    <ligand>
        <name>ATP</name>
        <dbReference type="ChEBI" id="CHEBI:30616"/>
    </ligand>
</feature>
<proteinExistence type="inferred from homology"/>
<evidence type="ECO:0000256" key="3">
    <source>
        <dbReference type="ARBA" id="ARBA00012584"/>
    </source>
</evidence>
<dbReference type="OrthoDB" id="9814580at2"/>
<dbReference type="RefSeq" id="WP_016185177.1">
    <property type="nucleotide sequence ID" value="NZ_ASWO01000001.1"/>
</dbReference>
<dbReference type="GO" id="GO:0006450">
    <property type="term" value="P:regulation of translational fidelity"/>
    <property type="evidence" value="ECO:0007669"/>
    <property type="project" value="TreeGrafter"/>
</dbReference>
<feature type="binding site" evidence="14">
    <location>
        <position position="62"/>
    </location>
    <ligand>
        <name>L-threonine</name>
        <dbReference type="ChEBI" id="CHEBI:57926"/>
    </ligand>
</feature>
<dbReference type="PANTHER" id="PTHR17490">
    <property type="entry name" value="SUA5"/>
    <property type="match status" value="1"/>
</dbReference>
<dbReference type="STRING" id="1140003.OMY_00688"/>
<feature type="binding site" evidence="14">
    <location>
        <position position="139"/>
    </location>
    <ligand>
        <name>ATP</name>
        <dbReference type="ChEBI" id="CHEBI:30616"/>
    </ligand>
</feature>
<dbReference type="InterPro" id="IPR005145">
    <property type="entry name" value="Sua5_C"/>
</dbReference>
<comment type="function">
    <text evidence="13">Required for the formation of a threonylcarbamoyl group on adenosine at position 37 (t(6)A37) in tRNAs that read codons beginning with adenine.</text>
</comment>
<accession>S0KVP5</accession>
<evidence type="ECO:0000256" key="13">
    <source>
        <dbReference type="PIRNR" id="PIRNR004930"/>
    </source>
</evidence>
<dbReference type="Proteomes" id="UP000015961">
    <property type="component" value="Unassembled WGS sequence"/>
</dbReference>
<feature type="domain" description="YrdC-like" evidence="15">
    <location>
        <begin position="8"/>
        <end position="197"/>
    </location>
</feature>
<feature type="binding site" evidence="14">
    <location>
        <position position="193"/>
    </location>
    <ligand>
        <name>ATP</name>
        <dbReference type="ChEBI" id="CHEBI:30616"/>
    </ligand>
</feature>